<dbReference type="PANTHER" id="PTHR47505:SF1">
    <property type="entry name" value="DNA UTILIZATION PROTEIN YHGH"/>
    <property type="match status" value="1"/>
</dbReference>
<keyword evidence="3" id="KW-1185">Reference proteome</keyword>
<name>F2NMF0_MARHT</name>
<evidence type="ECO:0000313" key="2">
    <source>
        <dbReference type="EMBL" id="AEB11838.1"/>
    </source>
</evidence>
<dbReference type="InterPro" id="IPR051910">
    <property type="entry name" value="ComF/GntX_DNA_util-trans"/>
</dbReference>
<dbReference type="eggNOG" id="COG1040">
    <property type="taxonomic scope" value="Bacteria"/>
</dbReference>
<dbReference type="KEGG" id="mhd:Marky_1096"/>
<accession>F2NMF0</accession>
<protein>
    <submittedName>
        <fullName evidence="2">Competence protein ComF</fullName>
    </submittedName>
</protein>
<gene>
    <name evidence="2" type="ordered locus">Marky_1096</name>
</gene>
<dbReference type="CDD" id="cd06223">
    <property type="entry name" value="PRTases_typeI"/>
    <property type="match status" value="1"/>
</dbReference>
<evidence type="ECO:0000256" key="1">
    <source>
        <dbReference type="ARBA" id="ARBA00008007"/>
    </source>
</evidence>
<dbReference type="PANTHER" id="PTHR47505">
    <property type="entry name" value="DNA UTILIZATION PROTEIN YHGH"/>
    <property type="match status" value="1"/>
</dbReference>
<dbReference type="EMBL" id="CP002630">
    <property type="protein sequence ID" value="AEB11838.1"/>
    <property type="molecule type" value="Genomic_DNA"/>
</dbReference>
<comment type="similarity">
    <text evidence="1">Belongs to the ComF/GntX family.</text>
</comment>
<reference evidence="2 3" key="1">
    <citation type="journal article" date="2012" name="Stand. Genomic Sci.">
        <title>Complete genome sequence of the aerobic, heterotroph Marinithermus hydrothermalis type strain (T1(T)) from a deep-sea hydrothermal vent chimney.</title>
        <authorList>
            <person name="Copeland A."/>
            <person name="Gu W."/>
            <person name="Yasawong M."/>
            <person name="Lapidus A."/>
            <person name="Lucas S."/>
            <person name="Deshpande S."/>
            <person name="Pagani I."/>
            <person name="Tapia R."/>
            <person name="Cheng J.F."/>
            <person name="Goodwin L.A."/>
            <person name="Pitluck S."/>
            <person name="Liolios K."/>
            <person name="Ivanova N."/>
            <person name="Mavromatis K."/>
            <person name="Mikhailova N."/>
            <person name="Pati A."/>
            <person name="Chen A."/>
            <person name="Palaniappan K."/>
            <person name="Land M."/>
            <person name="Pan C."/>
            <person name="Brambilla E.M."/>
            <person name="Rohde M."/>
            <person name="Tindall B.J."/>
            <person name="Sikorski J."/>
            <person name="Goker M."/>
            <person name="Detter J.C."/>
            <person name="Bristow J."/>
            <person name="Eisen J.A."/>
            <person name="Markowitz V."/>
            <person name="Hugenholtz P."/>
            <person name="Kyrpides N.C."/>
            <person name="Klenk H.P."/>
            <person name="Woyke T."/>
        </authorList>
    </citation>
    <scope>NUCLEOTIDE SEQUENCE [LARGE SCALE GENOMIC DNA]</scope>
    <source>
        <strain evidence="3">DSM 14884 / JCM 11576 / T1</strain>
    </source>
</reference>
<dbReference type="STRING" id="869210.Marky_1096"/>
<evidence type="ECO:0000313" key="3">
    <source>
        <dbReference type="Proteomes" id="UP000007030"/>
    </source>
</evidence>
<dbReference type="InterPro" id="IPR000836">
    <property type="entry name" value="PRTase_dom"/>
</dbReference>
<dbReference type="RefSeq" id="WP_013703885.1">
    <property type="nucleotide sequence ID" value="NC_015387.1"/>
</dbReference>
<sequence>MGWIEALLGIACPGCGRGLDAAGLCTACRKALAPRRRGHLVFLGTYARWGGAVRALKYRGYREVARVLAPVLARGVHEAGWEITAVTAVPTLVWRRLRRGYNPAEVLAQAVAEVLERPYVPVLRRARYTPSQTRRAPQERANLPPDLFRAAPVRGDWLLVDDVWTSGATFARARDALARAGARRVYGAVIAVRNPKAAGLTPV</sequence>
<proteinExistence type="inferred from homology"/>
<dbReference type="InterPro" id="IPR029057">
    <property type="entry name" value="PRTase-like"/>
</dbReference>
<dbReference type="Gene3D" id="3.40.50.2020">
    <property type="match status" value="1"/>
</dbReference>
<dbReference type="AlphaFoldDB" id="F2NMF0"/>
<dbReference type="Proteomes" id="UP000007030">
    <property type="component" value="Chromosome"/>
</dbReference>
<dbReference type="HOGENOM" id="CLU_054549_1_0_0"/>
<dbReference type="SUPFAM" id="SSF53271">
    <property type="entry name" value="PRTase-like"/>
    <property type="match status" value="1"/>
</dbReference>
<organism evidence="2 3">
    <name type="scientific">Marinithermus hydrothermalis (strain DSM 14884 / JCM 11576 / T1)</name>
    <dbReference type="NCBI Taxonomy" id="869210"/>
    <lineage>
        <taxon>Bacteria</taxon>
        <taxon>Thermotogati</taxon>
        <taxon>Deinococcota</taxon>
        <taxon>Deinococci</taxon>
        <taxon>Thermales</taxon>
        <taxon>Thermaceae</taxon>
        <taxon>Marinithermus</taxon>
    </lineage>
</organism>